<name>A0A8S0RM99_OLEEU</name>
<dbReference type="Gene3D" id="3.40.50.720">
    <property type="entry name" value="NAD(P)-binding Rossmann-like Domain"/>
    <property type="match status" value="2"/>
</dbReference>
<dbReference type="CDD" id="cd00353">
    <property type="entry name" value="Ribosomal_S15p_S13e"/>
    <property type="match status" value="1"/>
</dbReference>
<dbReference type="Pfam" id="PF08069">
    <property type="entry name" value="Ribosomal_S13_N"/>
    <property type="match status" value="1"/>
</dbReference>
<dbReference type="AlphaFoldDB" id="A0A8S0RM99"/>
<keyword evidence="7" id="KW-1133">Transmembrane helix</keyword>
<dbReference type="PRINTS" id="PR01713">
    <property type="entry name" value="NUCEPIMERASE"/>
</dbReference>
<accession>A0A8S0RM99</accession>
<dbReference type="GO" id="GO:0006412">
    <property type="term" value="P:translation"/>
    <property type="evidence" value="ECO:0007669"/>
    <property type="project" value="InterPro"/>
</dbReference>
<dbReference type="SMART" id="SM01386">
    <property type="entry name" value="Ribosomal_S13_N"/>
    <property type="match status" value="1"/>
</dbReference>
<dbReference type="SUPFAM" id="SSF47060">
    <property type="entry name" value="S15/NS1 RNA-binding domain"/>
    <property type="match status" value="1"/>
</dbReference>
<keyword evidence="7" id="KW-0472">Membrane</keyword>
<keyword evidence="4" id="KW-0520">NAD</keyword>
<dbReference type="EMBL" id="CACTIH010003637">
    <property type="protein sequence ID" value="CAA2979947.1"/>
    <property type="molecule type" value="Genomic_DNA"/>
</dbReference>
<keyword evidence="10" id="KW-1185">Reference proteome</keyword>
<evidence type="ECO:0000256" key="2">
    <source>
        <dbReference type="ARBA" id="ARBA00008434"/>
    </source>
</evidence>
<dbReference type="InterPro" id="IPR036291">
    <property type="entry name" value="NAD(P)-bd_dom_sf"/>
</dbReference>
<keyword evidence="3" id="KW-0689">Ribosomal protein</keyword>
<reference evidence="9 10" key="1">
    <citation type="submission" date="2019-12" db="EMBL/GenBank/DDBJ databases">
        <authorList>
            <person name="Alioto T."/>
            <person name="Alioto T."/>
            <person name="Gomez Garrido J."/>
        </authorList>
    </citation>
    <scope>NUCLEOTIDE SEQUENCE [LARGE SCALE GENOMIC DNA]</scope>
</reference>
<dbReference type="GO" id="GO:0016853">
    <property type="term" value="F:isomerase activity"/>
    <property type="evidence" value="ECO:0007669"/>
    <property type="project" value="UniProtKB-KW"/>
</dbReference>
<dbReference type="InterPro" id="IPR012606">
    <property type="entry name" value="Ribosomal_uS15_N"/>
</dbReference>
<comment type="similarity">
    <text evidence="1">Belongs to the NAD(P)-dependent epimerase/dehydratase family.</text>
</comment>
<dbReference type="GO" id="GO:0003735">
    <property type="term" value="F:structural constituent of ribosome"/>
    <property type="evidence" value="ECO:0007669"/>
    <property type="project" value="InterPro"/>
</dbReference>
<dbReference type="InterPro" id="IPR009068">
    <property type="entry name" value="uS15_NS1_RNA-bd_sf"/>
</dbReference>
<dbReference type="SUPFAM" id="SSF51735">
    <property type="entry name" value="NAD(P)-binding Rossmann-fold domains"/>
    <property type="match status" value="1"/>
</dbReference>
<dbReference type="Gene3D" id="1.10.287.10">
    <property type="entry name" value="S15/NS1, RNA-binding"/>
    <property type="match status" value="1"/>
</dbReference>
<dbReference type="InterPro" id="IPR000589">
    <property type="entry name" value="Ribosomal_uS15"/>
</dbReference>
<evidence type="ECO:0000256" key="3">
    <source>
        <dbReference type="ARBA" id="ARBA00022980"/>
    </source>
</evidence>
<dbReference type="Proteomes" id="UP000594638">
    <property type="component" value="Unassembled WGS sequence"/>
</dbReference>
<evidence type="ECO:0000256" key="5">
    <source>
        <dbReference type="ARBA" id="ARBA00023235"/>
    </source>
</evidence>
<evidence type="ECO:0000313" key="9">
    <source>
        <dbReference type="EMBL" id="CAA2979947.1"/>
    </source>
</evidence>
<keyword evidence="7" id="KW-0812">Transmembrane</keyword>
<evidence type="ECO:0000313" key="10">
    <source>
        <dbReference type="Proteomes" id="UP000594638"/>
    </source>
</evidence>
<evidence type="ECO:0000256" key="4">
    <source>
        <dbReference type="ARBA" id="ARBA00023027"/>
    </source>
</evidence>
<keyword evidence="6" id="KW-0687">Ribonucleoprotein</keyword>
<comment type="similarity">
    <text evidence="2">Belongs to the universal ribosomal protein uS15 family.</text>
</comment>
<dbReference type="Gene3D" id="3.90.25.10">
    <property type="entry name" value="UDP-galactose 4-epimerase, domain 1"/>
    <property type="match status" value="1"/>
</dbReference>
<dbReference type="Pfam" id="PF00312">
    <property type="entry name" value="Ribosomal_S15"/>
    <property type="match status" value="1"/>
</dbReference>
<feature type="transmembrane region" description="Helical" evidence="7">
    <location>
        <begin position="6"/>
        <end position="24"/>
    </location>
</feature>
<comment type="caution">
    <text evidence="9">The sequence shown here is derived from an EMBL/GenBank/DDBJ whole genome shotgun (WGS) entry which is preliminary data.</text>
</comment>
<evidence type="ECO:0000256" key="1">
    <source>
        <dbReference type="ARBA" id="ARBA00007637"/>
    </source>
</evidence>
<dbReference type="GO" id="GO:0005840">
    <property type="term" value="C:ribosome"/>
    <property type="evidence" value="ECO:0007669"/>
    <property type="project" value="UniProtKB-KW"/>
</dbReference>
<dbReference type="Gene3D" id="4.10.860.130">
    <property type="match status" value="1"/>
</dbReference>
<protein>
    <submittedName>
        <fullName evidence="9">UDP-glucuronate 4-epimerase 3</fullName>
    </submittedName>
</protein>
<sequence>MSRLPSSAVVMAFLGSIISMIIMIHPLRGRDKRTWSAQGCTLLRAGVRYAMENPSSYVHSNIAGLVSVLEVCKSVNPQPVIVWASSSSVYGLNTKVPFTERDRTDQPASLYAATKKADEEIAHTYNHIYGLSLTGLRDILKGNSIPIFEAANHGTVARDFTYIDAIVKGCLAALDTAEKSIGSGGKKKGPAQLWVYNLGNTSPVPVSYLVSILERLLKVKAKRLLMNLPRNGDVQFTHANISLVQNELGYKPTTNLQMGLKKFVQWYLRYYGFFLRCKRSSAPRATADSSKTSAVMGRMHSRGKGISASALPYKRTPPSWLKISSQDVRNCTSPSLLLITIQNNLFHLAPSVQFKKLPAQVKSVTGSKILRILKGHGLAPEIPEDLYHLIKKAVAIRKHLERNRKDKDSKFRLILVESRIHRLARYYKKTKKLPPVWKYESTTASTLVA</sequence>
<evidence type="ECO:0000256" key="6">
    <source>
        <dbReference type="ARBA" id="ARBA00023274"/>
    </source>
</evidence>
<dbReference type="Gramene" id="OE9A104193T1">
    <property type="protein sequence ID" value="OE9A104193C1"/>
    <property type="gene ID" value="OE9A104193"/>
</dbReference>
<dbReference type="FunFam" id="1.10.287.10:FF:000003">
    <property type="entry name" value="40S ribosomal protein S13"/>
    <property type="match status" value="1"/>
</dbReference>
<keyword evidence="5" id="KW-0413">Isomerase</keyword>
<evidence type="ECO:0000259" key="8">
    <source>
        <dbReference type="SMART" id="SM01386"/>
    </source>
</evidence>
<dbReference type="Pfam" id="PF16363">
    <property type="entry name" value="GDP_Man_Dehyd"/>
    <property type="match status" value="1"/>
</dbReference>
<dbReference type="InterPro" id="IPR016040">
    <property type="entry name" value="NAD(P)-bd_dom"/>
</dbReference>
<dbReference type="GO" id="GO:1990904">
    <property type="term" value="C:ribonucleoprotein complex"/>
    <property type="evidence" value="ECO:0007669"/>
    <property type="project" value="UniProtKB-KW"/>
</dbReference>
<feature type="domain" description="Small ribosomal subunit protein uS15 N-terminal" evidence="8">
    <location>
        <begin position="296"/>
        <end position="339"/>
    </location>
</feature>
<gene>
    <name evidence="9" type="ORF">OLEA9_A104193</name>
</gene>
<dbReference type="OrthoDB" id="202470at2759"/>
<dbReference type="SMART" id="SM01387">
    <property type="entry name" value="Ribosomal_S15"/>
    <property type="match status" value="1"/>
</dbReference>
<evidence type="ECO:0000256" key="7">
    <source>
        <dbReference type="SAM" id="Phobius"/>
    </source>
</evidence>
<organism evidence="9 10">
    <name type="scientific">Olea europaea subsp. europaea</name>
    <dbReference type="NCBI Taxonomy" id="158383"/>
    <lineage>
        <taxon>Eukaryota</taxon>
        <taxon>Viridiplantae</taxon>
        <taxon>Streptophyta</taxon>
        <taxon>Embryophyta</taxon>
        <taxon>Tracheophyta</taxon>
        <taxon>Spermatophyta</taxon>
        <taxon>Magnoliopsida</taxon>
        <taxon>eudicotyledons</taxon>
        <taxon>Gunneridae</taxon>
        <taxon>Pentapetalae</taxon>
        <taxon>asterids</taxon>
        <taxon>lamiids</taxon>
        <taxon>Lamiales</taxon>
        <taxon>Oleaceae</taxon>
        <taxon>Oleeae</taxon>
        <taxon>Olea</taxon>
    </lineage>
</organism>
<dbReference type="PANTHER" id="PTHR43574">
    <property type="entry name" value="EPIMERASE-RELATED"/>
    <property type="match status" value="1"/>
</dbReference>
<dbReference type="PROSITE" id="PS00362">
    <property type="entry name" value="RIBOSOMAL_S15"/>
    <property type="match status" value="1"/>
</dbReference>
<proteinExistence type="inferred from homology"/>